<comment type="caution">
    <text evidence="3">The sequence shown here is derived from an EMBL/GenBank/DDBJ whole genome shotgun (WGS) entry which is preliminary data.</text>
</comment>
<protein>
    <submittedName>
        <fullName evidence="3">Uncharacterized protein</fullName>
    </submittedName>
</protein>
<feature type="region of interest" description="Disordered" evidence="1">
    <location>
        <begin position="177"/>
        <end position="210"/>
    </location>
</feature>
<sequence>MSLAWLALALATALASGYVAQTALPAAPRGSADAAQQQQAWVPSSEDIAAAGAAHRHHNEKQAVLPPLRIMANLSPRSSGGPRGMRNMQEREFSTYQNAATVDRLNLHFEPMAAMACAEFKDWVARTLARNLEGHAFEFDTRQWQTSVAKWWGRALEADETARLEFARQYLRLGGGGGGGRGGAAGGRRGAPGGRGRGAAGGGQGGEGGAGARLAAVPVYTEEIEDCAVNGRWQVTYGDDGAQVVDYVPR</sequence>
<dbReference type="AlphaFoldDB" id="A0A836CHX3"/>
<proteinExistence type="predicted"/>
<dbReference type="Proteomes" id="UP000664859">
    <property type="component" value="Unassembled WGS sequence"/>
</dbReference>
<feature type="chain" id="PRO_5033036466" evidence="2">
    <location>
        <begin position="18"/>
        <end position="250"/>
    </location>
</feature>
<keyword evidence="4" id="KW-1185">Reference proteome</keyword>
<keyword evidence="2" id="KW-0732">Signal</keyword>
<organism evidence="3 4">
    <name type="scientific">Tribonema minus</name>
    <dbReference type="NCBI Taxonomy" id="303371"/>
    <lineage>
        <taxon>Eukaryota</taxon>
        <taxon>Sar</taxon>
        <taxon>Stramenopiles</taxon>
        <taxon>Ochrophyta</taxon>
        <taxon>PX clade</taxon>
        <taxon>Xanthophyceae</taxon>
        <taxon>Tribonematales</taxon>
        <taxon>Tribonemataceae</taxon>
        <taxon>Tribonema</taxon>
    </lineage>
</organism>
<name>A0A836CHX3_9STRA</name>
<evidence type="ECO:0000313" key="4">
    <source>
        <dbReference type="Proteomes" id="UP000664859"/>
    </source>
</evidence>
<evidence type="ECO:0000256" key="2">
    <source>
        <dbReference type="SAM" id="SignalP"/>
    </source>
</evidence>
<feature type="signal peptide" evidence="2">
    <location>
        <begin position="1"/>
        <end position="17"/>
    </location>
</feature>
<gene>
    <name evidence="3" type="ORF">JKP88DRAFT_353937</name>
</gene>
<reference evidence="3" key="1">
    <citation type="submission" date="2021-02" db="EMBL/GenBank/DDBJ databases">
        <title>First Annotated Genome of the Yellow-green Alga Tribonema minus.</title>
        <authorList>
            <person name="Mahan K.M."/>
        </authorList>
    </citation>
    <scope>NUCLEOTIDE SEQUENCE</scope>
    <source>
        <strain evidence="3">UTEX B ZZ1240</strain>
    </source>
</reference>
<evidence type="ECO:0000313" key="3">
    <source>
        <dbReference type="EMBL" id="KAG5186627.1"/>
    </source>
</evidence>
<dbReference type="EMBL" id="JAFCMP010000109">
    <property type="protein sequence ID" value="KAG5186627.1"/>
    <property type="molecule type" value="Genomic_DNA"/>
</dbReference>
<accession>A0A836CHX3</accession>
<dbReference type="OrthoDB" id="10358540at2759"/>
<evidence type="ECO:0000256" key="1">
    <source>
        <dbReference type="SAM" id="MobiDB-lite"/>
    </source>
</evidence>